<sequence>MDHLVLCRVNRVLRISCEFSPFDDDVFCGFPSGSSSVVPLVDSLCFFILCTSTDLVFNNDCGKCCLGYPPFQEADREKLCHTAPYQLS</sequence>
<protein>
    <submittedName>
        <fullName evidence="1">Uncharacterized protein</fullName>
    </submittedName>
</protein>
<organism evidence="1">
    <name type="scientific">Magallana gigas</name>
    <name type="common">Pacific oyster</name>
    <name type="synonym">Crassostrea gigas</name>
    <dbReference type="NCBI Taxonomy" id="29159"/>
    <lineage>
        <taxon>Eukaryota</taxon>
        <taxon>Metazoa</taxon>
        <taxon>Spiralia</taxon>
        <taxon>Lophotrochozoa</taxon>
        <taxon>Mollusca</taxon>
        <taxon>Bivalvia</taxon>
        <taxon>Autobranchia</taxon>
        <taxon>Pteriomorphia</taxon>
        <taxon>Ostreida</taxon>
        <taxon>Ostreoidea</taxon>
        <taxon>Ostreidae</taxon>
        <taxon>Magallana</taxon>
    </lineage>
</organism>
<gene>
    <name evidence="1" type="ORF">CGI_10010942</name>
</gene>
<name>K1PLR2_MAGGI</name>
<dbReference type="HOGENOM" id="CLU_2471243_0_0_1"/>
<accession>K1PLR2</accession>
<dbReference type="InParanoid" id="K1PLR2"/>
<proteinExistence type="predicted"/>
<reference evidence="1" key="1">
    <citation type="journal article" date="2012" name="Nature">
        <title>The oyster genome reveals stress adaptation and complexity of shell formation.</title>
        <authorList>
            <person name="Zhang G."/>
            <person name="Fang X."/>
            <person name="Guo X."/>
            <person name="Li L."/>
            <person name="Luo R."/>
            <person name="Xu F."/>
            <person name="Yang P."/>
            <person name="Zhang L."/>
            <person name="Wang X."/>
            <person name="Qi H."/>
            <person name="Xiong Z."/>
            <person name="Que H."/>
            <person name="Xie Y."/>
            <person name="Holland P.W."/>
            <person name="Paps J."/>
            <person name="Zhu Y."/>
            <person name="Wu F."/>
            <person name="Chen Y."/>
            <person name="Wang J."/>
            <person name="Peng C."/>
            <person name="Meng J."/>
            <person name="Yang L."/>
            <person name="Liu J."/>
            <person name="Wen B."/>
            <person name="Zhang N."/>
            <person name="Huang Z."/>
            <person name="Zhu Q."/>
            <person name="Feng Y."/>
            <person name="Mount A."/>
            <person name="Hedgecock D."/>
            <person name="Xu Z."/>
            <person name="Liu Y."/>
            <person name="Domazet-Loso T."/>
            <person name="Du Y."/>
            <person name="Sun X."/>
            <person name="Zhang S."/>
            <person name="Liu B."/>
            <person name="Cheng P."/>
            <person name="Jiang X."/>
            <person name="Li J."/>
            <person name="Fan D."/>
            <person name="Wang W."/>
            <person name="Fu W."/>
            <person name="Wang T."/>
            <person name="Wang B."/>
            <person name="Zhang J."/>
            <person name="Peng Z."/>
            <person name="Li Y."/>
            <person name="Li N."/>
            <person name="Wang J."/>
            <person name="Chen M."/>
            <person name="He Y."/>
            <person name="Tan F."/>
            <person name="Song X."/>
            <person name="Zheng Q."/>
            <person name="Huang R."/>
            <person name="Yang H."/>
            <person name="Du X."/>
            <person name="Chen L."/>
            <person name="Yang M."/>
            <person name="Gaffney P.M."/>
            <person name="Wang S."/>
            <person name="Luo L."/>
            <person name="She Z."/>
            <person name="Ming Y."/>
            <person name="Huang W."/>
            <person name="Zhang S."/>
            <person name="Huang B."/>
            <person name="Zhang Y."/>
            <person name="Qu T."/>
            <person name="Ni P."/>
            <person name="Miao G."/>
            <person name="Wang J."/>
            <person name="Wang Q."/>
            <person name="Steinberg C.E."/>
            <person name="Wang H."/>
            <person name="Li N."/>
            <person name="Qian L."/>
            <person name="Zhang G."/>
            <person name="Li Y."/>
            <person name="Yang H."/>
            <person name="Liu X."/>
            <person name="Wang J."/>
            <person name="Yin Y."/>
            <person name="Wang J."/>
        </authorList>
    </citation>
    <scope>NUCLEOTIDE SEQUENCE [LARGE SCALE GENOMIC DNA]</scope>
    <source>
        <strain evidence="1">05x7-T-G4-1.051#20</strain>
    </source>
</reference>
<evidence type="ECO:0000313" key="1">
    <source>
        <dbReference type="EMBL" id="EKC24957.1"/>
    </source>
</evidence>
<dbReference type="EMBL" id="JH816645">
    <property type="protein sequence ID" value="EKC24957.1"/>
    <property type="molecule type" value="Genomic_DNA"/>
</dbReference>
<dbReference type="AlphaFoldDB" id="K1PLR2"/>